<evidence type="ECO:0000256" key="2">
    <source>
        <dbReference type="ARBA" id="ARBA00023157"/>
    </source>
</evidence>
<dbReference type="Pfam" id="PF13927">
    <property type="entry name" value="Ig_3"/>
    <property type="match status" value="1"/>
</dbReference>
<protein>
    <submittedName>
        <fullName evidence="8">Dscam</fullName>
    </submittedName>
</protein>
<evidence type="ECO:0000256" key="5">
    <source>
        <dbReference type="SAM" id="Phobius"/>
    </source>
</evidence>
<gene>
    <name evidence="8" type="primary">Dscam</name>
</gene>
<evidence type="ECO:0000256" key="3">
    <source>
        <dbReference type="ARBA" id="ARBA00023319"/>
    </source>
</evidence>
<keyword evidence="3" id="KW-0393">Immunoglobulin domain</keyword>
<evidence type="ECO:0000256" key="4">
    <source>
        <dbReference type="SAM" id="MobiDB-lite"/>
    </source>
</evidence>
<evidence type="ECO:0000256" key="1">
    <source>
        <dbReference type="ARBA" id="ARBA00022737"/>
    </source>
</evidence>
<name>A0A159W465_OLIMR</name>
<keyword evidence="1" id="KW-0677">Repeat</keyword>
<feature type="region of interest" description="Disordered" evidence="4">
    <location>
        <begin position="663"/>
        <end position="733"/>
    </location>
</feature>
<dbReference type="InterPro" id="IPR036116">
    <property type="entry name" value="FN3_sf"/>
</dbReference>
<keyword evidence="5" id="KW-0472">Membrane</keyword>
<feature type="domain" description="Fibronectin type-III" evidence="7">
    <location>
        <begin position="490"/>
        <end position="583"/>
    </location>
</feature>
<feature type="domain" description="Fibronectin type-III" evidence="7">
    <location>
        <begin position="291"/>
        <end position="385"/>
    </location>
</feature>
<dbReference type="CDD" id="cd00063">
    <property type="entry name" value="FN3"/>
    <property type="match status" value="3"/>
</dbReference>
<dbReference type="Pfam" id="PF07679">
    <property type="entry name" value="I-set"/>
    <property type="match status" value="2"/>
</dbReference>
<dbReference type="FunFam" id="2.60.40.10:FF:000032">
    <property type="entry name" value="palladin isoform X1"/>
    <property type="match status" value="1"/>
</dbReference>
<keyword evidence="5" id="KW-0812">Transmembrane</keyword>
<dbReference type="InterPro" id="IPR003961">
    <property type="entry name" value="FN3_dom"/>
</dbReference>
<feature type="domain" description="Ig-like" evidence="6">
    <location>
        <begin position="189"/>
        <end position="282"/>
    </location>
</feature>
<evidence type="ECO:0000259" key="6">
    <source>
        <dbReference type="PROSITE" id="PS50835"/>
    </source>
</evidence>
<evidence type="ECO:0000313" key="8">
    <source>
        <dbReference type="EMBL" id="AMW93203.1"/>
    </source>
</evidence>
<dbReference type="GO" id="GO:0009653">
    <property type="term" value="P:anatomical structure morphogenesis"/>
    <property type="evidence" value="ECO:0007669"/>
    <property type="project" value="UniProtKB-ARBA"/>
</dbReference>
<sequence>DLLTIHPLIFPSKISEGDNINIMCSVARGEKPFQFEWLKDGIKLKNEINADISILKDTSILSINNINVKDSGNYTCIVRNNAGVANFTSFMIVEAPPRWIVEPDDIEIQSGRDLKLKCEVSGYPLPHVTWRKLERPEKENYESTRDMTSHNSTVILSSASESDAGEYECTASNGVGKSLNIKFIVNYLPAKFEEKFAVVSSRRGDSTSLKCEATGDQPLSIVWKKDMVELGKSGGNRYEIFETLTPKGLKSELIIRETERTDSSMYSCEAENPYGKDDRNMKLLVLEVPARPLNVKVHDVWSRSVSVSWSPPYTGNSPITQYVVQYWRDQGAPHRLQEKDVTSSQTSTLIKELNPGTTYTLSVVAENAVGRGESSQTVTFTTGEEEPSGAPVDVSVEAKGSSSLFVSWKDPPRSDWNGQLKGYYVGYKVLDSAQPYSFKTLEYSQSTIHEHMITNLRKDTEYKIVVKAFNAAGSGPASQDVLVRTLGGDLPLPPIVFIASTTDSAIKVQWRPQDTRTPLTGHVIHYRKKSERWQQIPVLTPSENVFSINGLESGAMYQLYVTSANEFGEGDPSEVLNIKTSGHSNDNLILLAGGQDAPYYLDLSLLVPVAASVAAIIVVTIVVCIWVQKARGRRNLERALREEKHYNYGPASQRYVDIEKSRQYPYPDSDLSSNYPTPYATVPMRDDVSESGNDPHQEMKSFLPQSMKDRPLPVPKTSSLKKKEESHIYDSPQ</sequence>
<feature type="compositionally biased region" description="Basic and acidic residues" evidence="4">
    <location>
        <begin position="721"/>
        <end position="733"/>
    </location>
</feature>
<keyword evidence="2" id="KW-1015">Disulfide bond</keyword>
<dbReference type="PANTHER" id="PTHR44170:SF6">
    <property type="entry name" value="CONTACTIN"/>
    <property type="match status" value="1"/>
</dbReference>
<reference evidence="8" key="1">
    <citation type="journal article" date="2016" name="Nat. Commun.">
        <title>A large family of Dscam genes with tandemly arrayed 5' cassettes in Chelicerata.</title>
        <authorList>
            <person name="Yue Y."/>
            <person name="Meng Y."/>
            <person name="Ma H."/>
            <person name="Hou S."/>
            <person name="Cao G."/>
            <person name="Hong W."/>
            <person name="Shi Y."/>
            <person name="Guo P."/>
            <person name="Liu B."/>
            <person name="Shi F."/>
            <person name="Yang Y."/>
            <person name="Jin Y."/>
        </authorList>
    </citation>
    <scope>NUCLEOTIDE SEQUENCE</scope>
    <source>
        <strain evidence="8">Mma-Dscam2</strain>
    </source>
</reference>
<dbReference type="SMART" id="SM00060">
    <property type="entry name" value="FN3"/>
    <property type="match status" value="3"/>
</dbReference>
<dbReference type="InterPro" id="IPR003599">
    <property type="entry name" value="Ig_sub"/>
</dbReference>
<dbReference type="InterPro" id="IPR003598">
    <property type="entry name" value="Ig_sub2"/>
</dbReference>
<dbReference type="FunFam" id="2.60.40.10:FF:000028">
    <property type="entry name" value="Neuronal cell adhesion molecule"/>
    <property type="match status" value="1"/>
</dbReference>
<feature type="domain" description="Ig-like" evidence="6">
    <location>
        <begin position="7"/>
        <end position="88"/>
    </location>
</feature>
<dbReference type="SMART" id="SM00409">
    <property type="entry name" value="IG"/>
    <property type="match status" value="3"/>
</dbReference>
<keyword evidence="5" id="KW-1133">Transmembrane helix</keyword>
<dbReference type="SUPFAM" id="SSF49265">
    <property type="entry name" value="Fibronectin type III"/>
    <property type="match status" value="2"/>
</dbReference>
<feature type="domain" description="Fibronectin type-III" evidence="7">
    <location>
        <begin position="390"/>
        <end position="488"/>
    </location>
</feature>
<dbReference type="SMART" id="SM00408">
    <property type="entry name" value="IGc2"/>
    <property type="match status" value="3"/>
</dbReference>
<dbReference type="PROSITE" id="PS50853">
    <property type="entry name" value="FN3"/>
    <property type="match status" value="3"/>
</dbReference>
<dbReference type="InterPro" id="IPR007110">
    <property type="entry name" value="Ig-like_dom"/>
</dbReference>
<dbReference type="PRINTS" id="PR00014">
    <property type="entry name" value="FNTYPEIII"/>
</dbReference>
<dbReference type="Gene3D" id="2.60.40.10">
    <property type="entry name" value="Immunoglobulins"/>
    <property type="match status" value="6"/>
</dbReference>
<organism evidence="8">
    <name type="scientific">Olivierus martensii</name>
    <name type="common">Manchurian scorpion</name>
    <name type="synonym">Mesobuthus martensii</name>
    <dbReference type="NCBI Taxonomy" id="34649"/>
    <lineage>
        <taxon>Eukaryota</taxon>
        <taxon>Metazoa</taxon>
        <taxon>Ecdysozoa</taxon>
        <taxon>Arthropoda</taxon>
        <taxon>Chelicerata</taxon>
        <taxon>Arachnida</taxon>
        <taxon>Scorpiones</taxon>
        <taxon>Buthida</taxon>
        <taxon>Buthoidea</taxon>
        <taxon>Buthidae</taxon>
        <taxon>Olivierus</taxon>
    </lineage>
</organism>
<dbReference type="AlphaFoldDB" id="A0A159W465"/>
<evidence type="ECO:0000259" key="7">
    <source>
        <dbReference type="PROSITE" id="PS50853"/>
    </source>
</evidence>
<dbReference type="PROSITE" id="PS50835">
    <property type="entry name" value="IG_LIKE"/>
    <property type="match status" value="3"/>
</dbReference>
<dbReference type="FunFam" id="2.60.40.10:FF:000333">
    <property type="entry name" value="Down syndrome cell adhesion molecule"/>
    <property type="match status" value="1"/>
</dbReference>
<dbReference type="GO" id="GO:0098609">
    <property type="term" value="P:cell-cell adhesion"/>
    <property type="evidence" value="ECO:0007669"/>
    <property type="project" value="TreeGrafter"/>
</dbReference>
<dbReference type="CDD" id="cd00096">
    <property type="entry name" value="Ig"/>
    <property type="match status" value="1"/>
</dbReference>
<dbReference type="InterPro" id="IPR013783">
    <property type="entry name" value="Ig-like_fold"/>
</dbReference>
<dbReference type="GO" id="GO:0030154">
    <property type="term" value="P:cell differentiation"/>
    <property type="evidence" value="ECO:0007669"/>
    <property type="project" value="UniProtKB-ARBA"/>
</dbReference>
<dbReference type="FunFam" id="2.60.40.10:FF:000719">
    <property type="entry name" value="nephrin isoform X1"/>
    <property type="match status" value="1"/>
</dbReference>
<dbReference type="InterPro" id="IPR036179">
    <property type="entry name" value="Ig-like_dom_sf"/>
</dbReference>
<feature type="domain" description="Ig-like" evidence="6">
    <location>
        <begin position="97"/>
        <end position="180"/>
    </location>
</feature>
<feature type="non-terminal residue" evidence="8">
    <location>
        <position position="1"/>
    </location>
</feature>
<dbReference type="SUPFAM" id="SSF48726">
    <property type="entry name" value="Immunoglobulin"/>
    <property type="match status" value="3"/>
</dbReference>
<dbReference type="EMBL" id="KT932408">
    <property type="protein sequence ID" value="AMW93203.1"/>
    <property type="molecule type" value="mRNA"/>
</dbReference>
<feature type="compositionally biased region" description="Basic and acidic residues" evidence="4">
    <location>
        <begin position="684"/>
        <end position="699"/>
    </location>
</feature>
<dbReference type="Pfam" id="PF00041">
    <property type="entry name" value="fn3"/>
    <property type="match status" value="3"/>
</dbReference>
<proteinExistence type="evidence at transcript level"/>
<feature type="transmembrane region" description="Helical" evidence="5">
    <location>
        <begin position="605"/>
        <end position="627"/>
    </location>
</feature>
<dbReference type="PANTHER" id="PTHR44170">
    <property type="entry name" value="PROTEIN SIDEKICK"/>
    <property type="match status" value="1"/>
</dbReference>
<dbReference type="InterPro" id="IPR013098">
    <property type="entry name" value="Ig_I-set"/>
</dbReference>
<accession>A0A159W465</accession>